<dbReference type="Gene3D" id="2.40.40.20">
    <property type="match status" value="1"/>
</dbReference>
<dbReference type="InterPro" id="IPR003593">
    <property type="entry name" value="AAA+_ATPase"/>
</dbReference>
<evidence type="ECO:0000313" key="9">
    <source>
        <dbReference type="Proteomes" id="UP000602395"/>
    </source>
</evidence>
<feature type="compositionally biased region" description="Low complexity" evidence="4">
    <location>
        <begin position="209"/>
        <end position="226"/>
    </location>
</feature>
<feature type="domain" description="CDC48 N-terminal subdomain" evidence="7">
    <location>
        <begin position="8"/>
        <end position="92"/>
    </location>
</feature>
<dbReference type="EMBL" id="JACWMS010000002">
    <property type="protein sequence ID" value="MBD1319846.1"/>
    <property type="molecule type" value="Genomic_DNA"/>
</dbReference>
<dbReference type="InterPro" id="IPR009010">
    <property type="entry name" value="Asp_de-COase-like_dom_sf"/>
</dbReference>
<feature type="region of interest" description="Disordered" evidence="4">
    <location>
        <begin position="468"/>
        <end position="512"/>
    </location>
</feature>
<evidence type="ECO:0000256" key="2">
    <source>
        <dbReference type="ARBA" id="ARBA00022840"/>
    </source>
</evidence>
<dbReference type="InterPro" id="IPR004201">
    <property type="entry name" value="Cdc48_dom2"/>
</dbReference>
<evidence type="ECO:0000256" key="1">
    <source>
        <dbReference type="ARBA" id="ARBA00022741"/>
    </source>
</evidence>
<keyword evidence="2 3" id="KW-0067">ATP-binding</keyword>
<evidence type="ECO:0000259" key="5">
    <source>
        <dbReference type="SMART" id="SM00382"/>
    </source>
</evidence>
<dbReference type="SMART" id="SM00382">
    <property type="entry name" value="AAA"/>
    <property type="match status" value="2"/>
</dbReference>
<accession>A0ABR7WBD3</accession>
<dbReference type="Gene3D" id="1.10.8.60">
    <property type="match status" value="2"/>
</dbReference>
<dbReference type="SUPFAM" id="SSF52540">
    <property type="entry name" value="P-loop containing nucleoside triphosphate hydrolases"/>
    <property type="match status" value="2"/>
</dbReference>
<evidence type="ECO:0000256" key="3">
    <source>
        <dbReference type="RuleBase" id="RU003651"/>
    </source>
</evidence>
<feature type="domain" description="AAA+ ATPase" evidence="5">
    <location>
        <begin position="577"/>
        <end position="714"/>
    </location>
</feature>
<dbReference type="InterPro" id="IPR003338">
    <property type="entry name" value="CDC4_N-term_subdom"/>
</dbReference>
<evidence type="ECO:0000256" key="4">
    <source>
        <dbReference type="SAM" id="MobiDB-lite"/>
    </source>
</evidence>
<feature type="domain" description="CDC48" evidence="6">
    <location>
        <begin position="106"/>
        <end position="191"/>
    </location>
</feature>
<dbReference type="PANTHER" id="PTHR23077">
    <property type="entry name" value="AAA-FAMILY ATPASE"/>
    <property type="match status" value="1"/>
</dbReference>
<dbReference type="Pfam" id="PF02359">
    <property type="entry name" value="CDC48_N"/>
    <property type="match status" value="1"/>
</dbReference>
<dbReference type="CDD" id="cd19511">
    <property type="entry name" value="RecA-like_CDC48_r2-like"/>
    <property type="match status" value="1"/>
</dbReference>
<feature type="domain" description="AAA+ ATPase" evidence="5">
    <location>
        <begin position="272"/>
        <end position="413"/>
    </location>
</feature>
<evidence type="ECO:0000313" key="8">
    <source>
        <dbReference type="EMBL" id="MBD1319846.1"/>
    </source>
</evidence>
<dbReference type="RefSeq" id="WP_190266674.1">
    <property type="nucleotide sequence ID" value="NZ_BAABAD010000004.1"/>
</dbReference>
<gene>
    <name evidence="8" type="ORF">IDF66_09630</name>
</gene>
<dbReference type="Pfam" id="PF17862">
    <property type="entry name" value="AAA_lid_3"/>
    <property type="match status" value="2"/>
</dbReference>
<dbReference type="InterPro" id="IPR003959">
    <property type="entry name" value="ATPase_AAA_core"/>
</dbReference>
<dbReference type="InterPro" id="IPR050168">
    <property type="entry name" value="AAA_ATPase_domain"/>
</dbReference>
<proteinExistence type="inferred from homology"/>
<reference evidence="8 9" key="1">
    <citation type="submission" date="2020-09" db="EMBL/GenBank/DDBJ databases">
        <title>Novel species in genus Gordonia.</title>
        <authorList>
            <person name="Zhang G."/>
        </authorList>
    </citation>
    <scope>NUCLEOTIDE SEQUENCE [LARGE SCALE GENOMIC DNA]</scope>
    <source>
        <strain evidence="8 9">ON-33</strain>
    </source>
</reference>
<dbReference type="PANTHER" id="PTHR23077:SF171">
    <property type="entry name" value="NUCLEAR VALOSIN-CONTAINING PROTEIN-LIKE"/>
    <property type="match status" value="1"/>
</dbReference>
<organism evidence="8 9">
    <name type="scientific">Gordonia hankookensis</name>
    <dbReference type="NCBI Taxonomy" id="589403"/>
    <lineage>
        <taxon>Bacteria</taxon>
        <taxon>Bacillati</taxon>
        <taxon>Actinomycetota</taxon>
        <taxon>Actinomycetes</taxon>
        <taxon>Mycobacteriales</taxon>
        <taxon>Gordoniaceae</taxon>
        <taxon>Gordonia</taxon>
    </lineage>
</organism>
<evidence type="ECO:0000259" key="7">
    <source>
        <dbReference type="SMART" id="SM01073"/>
    </source>
</evidence>
<evidence type="ECO:0000259" key="6">
    <source>
        <dbReference type="SMART" id="SM01072"/>
    </source>
</evidence>
<dbReference type="InterPro" id="IPR003960">
    <property type="entry name" value="ATPase_AAA_CS"/>
</dbReference>
<sequence length="806" mass="83098">MPGSVQLTLTARVNPSAADARRGIVRVHSEVLTALGLREWDAVAITGARVTAAVVAEAGPGTPTGTALLDDITFSNAGVRENASVVVAPVQVHGATRITVSGSALATRSVDEPTLRRALLGKVISVGDAVSLLPRDLGPEFTAGAATRALAVSVGITWTNELLTVAATDPAGPVSVQTNTAVLWAGDDAGKPSSPTPPTALGFAASQPSAPARRTSGSTTTPGVTSHRSSSTTVIRPVSTLVGLDGQVARLTEWLTITLDEPEVLRTLGAAPRLGVLVTGPAGGGKATMARSVCADRRVTTIDGPTVGALEAGARLEAVRSAIADLRERGGVLLITDVDALLPAPREPAPAEPVSTLILDELRAAIADRGHTAPGDPGGTIALIATTAESVRLDSRLRDPSLCDRELIIGLPDMATRARLLGVILTDVPTEGHLDLDLIASRTPGFVAGDLAALAREAALRAAARVTGAGSEASGPHDTGAGSEASGPNDTGAGSEASGPNETPADDKPRIALRTDDLVGALEVIRPVSRMDSPEVALGSLTLDEVGDMVETKQALTEAVLWPLQHPDTFTRLGVEPPRGVLLFGPPGCGKTFVVRALAASGRLSVHTVKGAELMDKWVGSSEKAVRDLFDRARESAPSLIFLDEIDALAPRRGQSSDSGVGDRVVAALLTELDGVEPLQDVVVLGATNRPDLIDPALLRPGRLERLVFVPPPDAAARAEILRASGRNVPLADGVDLQALADDLDGYSAADCSALLREAALSAMRRDIDAATVGPADVAEARARVRPSLDAAQVENLRAYAERRVE</sequence>
<dbReference type="Pfam" id="PF00004">
    <property type="entry name" value="AAA"/>
    <property type="match status" value="2"/>
</dbReference>
<keyword evidence="9" id="KW-1185">Reference proteome</keyword>
<dbReference type="SUPFAM" id="SSF50692">
    <property type="entry name" value="ADC-like"/>
    <property type="match status" value="1"/>
</dbReference>
<dbReference type="InterPro" id="IPR027417">
    <property type="entry name" value="P-loop_NTPase"/>
</dbReference>
<dbReference type="SMART" id="SM01072">
    <property type="entry name" value="CDC48_2"/>
    <property type="match status" value="1"/>
</dbReference>
<dbReference type="Gene3D" id="3.40.50.300">
    <property type="entry name" value="P-loop containing nucleotide triphosphate hydrolases"/>
    <property type="match status" value="2"/>
</dbReference>
<comment type="similarity">
    <text evidence="3">Belongs to the AAA ATPase family.</text>
</comment>
<dbReference type="InterPro" id="IPR041569">
    <property type="entry name" value="AAA_lid_3"/>
</dbReference>
<feature type="region of interest" description="Disordered" evidence="4">
    <location>
        <begin position="187"/>
        <end position="232"/>
    </location>
</feature>
<dbReference type="Proteomes" id="UP000602395">
    <property type="component" value="Unassembled WGS sequence"/>
</dbReference>
<dbReference type="PROSITE" id="PS00674">
    <property type="entry name" value="AAA"/>
    <property type="match status" value="1"/>
</dbReference>
<dbReference type="SMART" id="SM01073">
    <property type="entry name" value="CDC48_N"/>
    <property type="match status" value="1"/>
</dbReference>
<comment type="caution">
    <text evidence="8">The sequence shown here is derived from an EMBL/GenBank/DDBJ whole genome shotgun (WGS) entry which is preliminary data.</text>
</comment>
<name>A0ABR7WBD3_9ACTN</name>
<protein>
    <submittedName>
        <fullName evidence="8">AAA family ATPase</fullName>
    </submittedName>
</protein>
<keyword evidence="1 3" id="KW-0547">Nucleotide-binding</keyword>